<name>A0A1J8QSU5_9AGAM</name>
<dbReference type="AlphaFoldDB" id="A0A1J8QSU5"/>
<evidence type="ECO:0000313" key="1">
    <source>
        <dbReference type="EMBL" id="OJA16512.1"/>
    </source>
</evidence>
<dbReference type="EMBL" id="LVVM01002515">
    <property type="protein sequence ID" value="OJA16512.1"/>
    <property type="molecule type" value="Genomic_DNA"/>
</dbReference>
<accession>A0A1J8QSU5</accession>
<sequence>MVHFNAGKVVDDWEGMFEDWGVAFGCWKVLAGCKYWAEGVWEAVHERCKRCTRGP</sequence>
<protein>
    <submittedName>
        <fullName evidence="1">Uncharacterized protein</fullName>
    </submittedName>
</protein>
<gene>
    <name evidence="1" type="ORF">AZE42_12120</name>
</gene>
<proteinExistence type="predicted"/>
<keyword evidence="2" id="KW-1185">Reference proteome</keyword>
<reference evidence="1 2" key="1">
    <citation type="submission" date="2016-03" db="EMBL/GenBank/DDBJ databases">
        <title>Comparative genomics of the ectomycorrhizal sister species Rhizopogon vinicolor and Rhizopogon vesiculosus (Basidiomycota: Boletales) reveals a divergence of the mating type B locus.</title>
        <authorList>
            <person name="Mujic A.B."/>
            <person name="Kuo A."/>
            <person name="Tritt A."/>
            <person name="Lipzen A."/>
            <person name="Chen C."/>
            <person name="Johnson J."/>
            <person name="Sharma A."/>
            <person name="Barry K."/>
            <person name="Grigoriev I.V."/>
            <person name="Spatafora J.W."/>
        </authorList>
    </citation>
    <scope>NUCLEOTIDE SEQUENCE [LARGE SCALE GENOMIC DNA]</scope>
    <source>
        <strain evidence="1 2">AM-OR11-056</strain>
    </source>
</reference>
<dbReference type="Proteomes" id="UP000183567">
    <property type="component" value="Unassembled WGS sequence"/>
</dbReference>
<organism evidence="1 2">
    <name type="scientific">Rhizopogon vesiculosus</name>
    <dbReference type="NCBI Taxonomy" id="180088"/>
    <lineage>
        <taxon>Eukaryota</taxon>
        <taxon>Fungi</taxon>
        <taxon>Dikarya</taxon>
        <taxon>Basidiomycota</taxon>
        <taxon>Agaricomycotina</taxon>
        <taxon>Agaricomycetes</taxon>
        <taxon>Agaricomycetidae</taxon>
        <taxon>Boletales</taxon>
        <taxon>Suillineae</taxon>
        <taxon>Rhizopogonaceae</taxon>
        <taxon>Rhizopogon</taxon>
    </lineage>
</organism>
<comment type="caution">
    <text evidence="1">The sequence shown here is derived from an EMBL/GenBank/DDBJ whole genome shotgun (WGS) entry which is preliminary data.</text>
</comment>
<evidence type="ECO:0000313" key="2">
    <source>
        <dbReference type="Proteomes" id="UP000183567"/>
    </source>
</evidence>